<gene>
    <name evidence="1" type="ORF">RFI_06210</name>
</gene>
<evidence type="ECO:0000313" key="1">
    <source>
        <dbReference type="EMBL" id="ETO30909.1"/>
    </source>
</evidence>
<proteinExistence type="predicted"/>
<dbReference type="Proteomes" id="UP000023152">
    <property type="component" value="Unassembled WGS sequence"/>
</dbReference>
<reference evidence="1 2" key="1">
    <citation type="journal article" date="2013" name="Curr. Biol.">
        <title>The Genome of the Foraminiferan Reticulomyxa filosa.</title>
        <authorList>
            <person name="Glockner G."/>
            <person name="Hulsmann N."/>
            <person name="Schleicher M."/>
            <person name="Noegel A.A."/>
            <person name="Eichinger L."/>
            <person name="Gallinger C."/>
            <person name="Pawlowski J."/>
            <person name="Sierra R."/>
            <person name="Euteneuer U."/>
            <person name="Pillet L."/>
            <person name="Moustafa A."/>
            <person name="Platzer M."/>
            <person name="Groth M."/>
            <person name="Szafranski K."/>
            <person name="Schliwa M."/>
        </authorList>
    </citation>
    <scope>NUCLEOTIDE SEQUENCE [LARGE SCALE GENOMIC DNA]</scope>
</reference>
<comment type="caution">
    <text evidence="1">The sequence shown here is derived from an EMBL/GenBank/DDBJ whole genome shotgun (WGS) entry which is preliminary data.</text>
</comment>
<keyword evidence="2" id="KW-1185">Reference proteome</keyword>
<name>X6NYK2_RETFI</name>
<dbReference type="EMBL" id="ASPP01005243">
    <property type="protein sequence ID" value="ETO30909.1"/>
    <property type="molecule type" value="Genomic_DNA"/>
</dbReference>
<evidence type="ECO:0000313" key="2">
    <source>
        <dbReference type="Proteomes" id="UP000023152"/>
    </source>
</evidence>
<protein>
    <submittedName>
        <fullName evidence="1">Uncharacterized protein</fullName>
    </submittedName>
</protein>
<organism evidence="1 2">
    <name type="scientific">Reticulomyxa filosa</name>
    <dbReference type="NCBI Taxonomy" id="46433"/>
    <lineage>
        <taxon>Eukaryota</taxon>
        <taxon>Sar</taxon>
        <taxon>Rhizaria</taxon>
        <taxon>Retaria</taxon>
        <taxon>Foraminifera</taxon>
        <taxon>Monothalamids</taxon>
        <taxon>Reticulomyxidae</taxon>
        <taxon>Reticulomyxa</taxon>
    </lineage>
</organism>
<accession>X6NYK2</accession>
<sequence>MWINIINFLEMIHAFCQDYLCRQNRSRAKLLKVIQVKYLLLLFFFFESNGDGTKANTAALFEQSNSKKRSQNVEHLFLQKQMIALKSFNALTLILKHYISHLINIKQNTINESIISPKLLLTQVLIVQSFVSINSFFTSIDLVKKDPKCYCNTLLKESPFGQIVCSIVIFEENKLIFIRKNDKKVSLSFEYIFLQRSDANFIVYKQDFCFLLEPDTLYQVQQTIGRLFLSFIYISKSQNVFFEIARKIAKTSLTKQVANDQITKKNHLLVCKIC</sequence>
<dbReference type="AlphaFoldDB" id="X6NYK2"/>